<sequence>MADRLKDYTILLVYCLFSYSVTLVCCEFRMIYRCYSPSCASYDLACDSDSRIIIDERSNNISYGRKDANTSCEAPQCNDNPCCMKNSTDLLEPVSHEYRLQVYKNCSNEQSCVLNPPSYSPDDSYHYIQYPIFCQPKNTIISLMDTRTVSNVFELGLYFSGKKTPTQGLSCSCNISSQANIGIVVWFLNLRRESCPKIQLISEQLNCSSGGVFIPYGGIDRPIDGTHKSIKLDDLTSSPDDVFFVLFHTSNDKNITASCRCYLPVKPLVHIEPSIDPYKVIEGEQLMLTCIVDESNPVVQADGFTWIKNGIEVKGHNTSLYMIERVEISDNGTYTCMGNNGVDTGLDTIFVDILHGPVVNVPKDTIVKVGGDDLILTCTVQSNPRPFSLKWYKPDGTSTQGRELVISNIQKNETGVYSCEAISTLVPSNGSSITRSDNKPTVVTLEPEEDRVSGTVIGLSTALSLMTVAAILAVTAVVYLLRKTRRKDSDTDTYLPPIMARPEIDPQMTRKPEEDYVNNAEMYDDLENDTRIEPQQSVYQGLPKYINQRTKSSNKPYDGNRRSTNEESIYVNDSMIR</sequence>
<evidence type="ECO:0000259" key="8">
    <source>
        <dbReference type="PROSITE" id="PS50835"/>
    </source>
</evidence>
<feature type="transmembrane region" description="Helical" evidence="7">
    <location>
        <begin position="12"/>
        <end position="32"/>
    </location>
</feature>
<dbReference type="InterPro" id="IPR013783">
    <property type="entry name" value="Ig-like_fold"/>
</dbReference>
<dbReference type="GO" id="GO:0005911">
    <property type="term" value="C:cell-cell junction"/>
    <property type="evidence" value="ECO:0007669"/>
    <property type="project" value="TreeGrafter"/>
</dbReference>
<dbReference type="Gene3D" id="2.60.40.10">
    <property type="entry name" value="Immunoglobulins"/>
    <property type="match status" value="2"/>
</dbReference>
<name>A0AAN8J4Y7_PATCE</name>
<keyword evidence="2 7" id="KW-0472">Membrane</keyword>
<dbReference type="AlphaFoldDB" id="A0AAN8J4Y7"/>
<keyword evidence="3" id="KW-1015">Disulfide bond</keyword>
<dbReference type="SUPFAM" id="SSF48726">
    <property type="entry name" value="Immunoglobulin"/>
    <property type="match status" value="2"/>
</dbReference>
<dbReference type="GO" id="GO:0050839">
    <property type="term" value="F:cell adhesion molecule binding"/>
    <property type="evidence" value="ECO:0007669"/>
    <property type="project" value="TreeGrafter"/>
</dbReference>
<feature type="domain" description="Ig-like" evidence="8">
    <location>
        <begin position="267"/>
        <end position="352"/>
    </location>
</feature>
<dbReference type="SMART" id="SM00409">
    <property type="entry name" value="IG"/>
    <property type="match status" value="2"/>
</dbReference>
<proteinExistence type="predicted"/>
<dbReference type="PANTHER" id="PTHR11640:SF164">
    <property type="entry name" value="MAM DOMAIN-CONTAINING GLYCOSYLPHOSPHATIDYLINOSITOL ANCHOR PROTEIN 1"/>
    <property type="match status" value="1"/>
</dbReference>
<dbReference type="GO" id="GO:0098609">
    <property type="term" value="P:cell-cell adhesion"/>
    <property type="evidence" value="ECO:0007669"/>
    <property type="project" value="TreeGrafter"/>
</dbReference>
<feature type="region of interest" description="Disordered" evidence="6">
    <location>
        <begin position="537"/>
        <end position="577"/>
    </location>
</feature>
<dbReference type="EMBL" id="JAZGQO010000015">
    <property type="protein sequence ID" value="KAK6169779.1"/>
    <property type="molecule type" value="Genomic_DNA"/>
</dbReference>
<keyword evidence="5" id="KW-0393">Immunoglobulin domain</keyword>
<evidence type="ECO:0000256" key="6">
    <source>
        <dbReference type="SAM" id="MobiDB-lite"/>
    </source>
</evidence>
<dbReference type="Pfam" id="PF13927">
    <property type="entry name" value="Ig_3"/>
    <property type="match status" value="2"/>
</dbReference>
<feature type="compositionally biased region" description="Basic and acidic residues" evidence="6">
    <location>
        <begin position="502"/>
        <end position="511"/>
    </location>
</feature>
<dbReference type="CDD" id="cd22823">
    <property type="entry name" value="Gal_Rha_Lectin"/>
    <property type="match status" value="1"/>
</dbReference>
<comment type="subcellular location">
    <subcellularLocation>
        <location evidence="1">Membrane</location>
        <topology evidence="1">Single-pass type I membrane protein</topology>
    </subcellularLocation>
</comment>
<accession>A0AAN8J4Y7</accession>
<keyword evidence="7" id="KW-1133">Transmembrane helix</keyword>
<comment type="caution">
    <text evidence="9">The sequence shown here is derived from an EMBL/GenBank/DDBJ whole genome shotgun (WGS) entry which is preliminary data.</text>
</comment>
<reference evidence="9 10" key="1">
    <citation type="submission" date="2024-01" db="EMBL/GenBank/DDBJ databases">
        <title>The genome of the rayed Mediterranean limpet Patella caerulea (Linnaeus, 1758).</title>
        <authorList>
            <person name="Anh-Thu Weber A."/>
            <person name="Halstead-Nussloch G."/>
        </authorList>
    </citation>
    <scope>NUCLEOTIDE SEQUENCE [LARGE SCALE GENOMIC DNA]</scope>
    <source>
        <strain evidence="9">AATW-2023a</strain>
        <tissue evidence="9">Whole specimen</tissue>
    </source>
</reference>
<dbReference type="PROSITE" id="PS50835">
    <property type="entry name" value="IG_LIKE"/>
    <property type="match status" value="2"/>
</dbReference>
<organism evidence="9 10">
    <name type="scientific">Patella caerulea</name>
    <name type="common">Rayed Mediterranean limpet</name>
    <dbReference type="NCBI Taxonomy" id="87958"/>
    <lineage>
        <taxon>Eukaryota</taxon>
        <taxon>Metazoa</taxon>
        <taxon>Spiralia</taxon>
        <taxon>Lophotrochozoa</taxon>
        <taxon>Mollusca</taxon>
        <taxon>Gastropoda</taxon>
        <taxon>Patellogastropoda</taxon>
        <taxon>Patelloidea</taxon>
        <taxon>Patellidae</taxon>
        <taxon>Patella</taxon>
    </lineage>
</organism>
<dbReference type="InterPro" id="IPR003599">
    <property type="entry name" value="Ig_sub"/>
</dbReference>
<dbReference type="GO" id="GO:0005886">
    <property type="term" value="C:plasma membrane"/>
    <property type="evidence" value="ECO:0007669"/>
    <property type="project" value="TreeGrafter"/>
</dbReference>
<protein>
    <recommendedName>
        <fullName evidence="8">Ig-like domain-containing protein</fullName>
    </recommendedName>
</protein>
<evidence type="ECO:0000256" key="7">
    <source>
        <dbReference type="SAM" id="Phobius"/>
    </source>
</evidence>
<evidence type="ECO:0000256" key="5">
    <source>
        <dbReference type="ARBA" id="ARBA00023319"/>
    </source>
</evidence>
<evidence type="ECO:0000256" key="3">
    <source>
        <dbReference type="ARBA" id="ARBA00023157"/>
    </source>
</evidence>
<keyword evidence="10" id="KW-1185">Reference proteome</keyword>
<feature type="transmembrane region" description="Helical" evidence="7">
    <location>
        <begin position="456"/>
        <end position="481"/>
    </location>
</feature>
<feature type="domain" description="Ig-like" evidence="8">
    <location>
        <begin position="357"/>
        <end position="434"/>
    </location>
</feature>
<keyword evidence="7" id="KW-0812">Transmembrane</keyword>
<dbReference type="InterPro" id="IPR036179">
    <property type="entry name" value="Ig-like_dom_sf"/>
</dbReference>
<dbReference type="PANTHER" id="PTHR11640">
    <property type="entry name" value="NEPHRIN"/>
    <property type="match status" value="1"/>
</dbReference>
<evidence type="ECO:0000256" key="2">
    <source>
        <dbReference type="ARBA" id="ARBA00023136"/>
    </source>
</evidence>
<evidence type="ECO:0000256" key="4">
    <source>
        <dbReference type="ARBA" id="ARBA00023180"/>
    </source>
</evidence>
<evidence type="ECO:0000313" key="10">
    <source>
        <dbReference type="Proteomes" id="UP001347796"/>
    </source>
</evidence>
<evidence type="ECO:0000256" key="1">
    <source>
        <dbReference type="ARBA" id="ARBA00004479"/>
    </source>
</evidence>
<dbReference type="InterPro" id="IPR051275">
    <property type="entry name" value="Cell_adhesion_signaling"/>
</dbReference>
<dbReference type="SMART" id="SM00408">
    <property type="entry name" value="IGc2"/>
    <property type="match status" value="2"/>
</dbReference>
<dbReference type="InterPro" id="IPR003598">
    <property type="entry name" value="Ig_sub2"/>
</dbReference>
<feature type="region of interest" description="Disordered" evidence="6">
    <location>
        <begin position="489"/>
        <end position="511"/>
    </location>
</feature>
<evidence type="ECO:0000313" key="9">
    <source>
        <dbReference type="EMBL" id="KAK6169779.1"/>
    </source>
</evidence>
<keyword evidence="4" id="KW-0325">Glycoprotein</keyword>
<gene>
    <name evidence="9" type="ORF">SNE40_020767</name>
</gene>
<dbReference type="Proteomes" id="UP001347796">
    <property type="component" value="Unassembled WGS sequence"/>
</dbReference>
<dbReference type="InterPro" id="IPR007110">
    <property type="entry name" value="Ig-like_dom"/>
</dbReference>